<dbReference type="PROSITE" id="PS00508">
    <property type="entry name" value="NI_HGENASE_L_2"/>
    <property type="match status" value="1"/>
</dbReference>
<evidence type="ECO:0000313" key="2">
    <source>
        <dbReference type="EMBL" id="GAG56452.1"/>
    </source>
</evidence>
<organism evidence="2">
    <name type="scientific">marine sediment metagenome</name>
    <dbReference type="NCBI Taxonomy" id="412755"/>
    <lineage>
        <taxon>unclassified sequences</taxon>
        <taxon>metagenomes</taxon>
        <taxon>ecological metagenomes</taxon>
    </lineage>
</organism>
<dbReference type="Pfam" id="PF00374">
    <property type="entry name" value="NiFeSe_Hases"/>
    <property type="match status" value="1"/>
</dbReference>
<dbReference type="PANTHER" id="PTHR43600">
    <property type="entry name" value="COENZYME F420 HYDROGENASE, SUBUNIT ALPHA"/>
    <property type="match status" value="1"/>
</dbReference>
<keyword evidence="1" id="KW-0560">Oxidoreductase</keyword>
<dbReference type="PANTHER" id="PTHR43600:SF4">
    <property type="entry name" value="CYTOSOLIC NIFE-HYDROGENASE, ALPHA SUBUNIT"/>
    <property type="match status" value="1"/>
</dbReference>
<evidence type="ECO:0008006" key="3">
    <source>
        <dbReference type="Google" id="ProtNLM"/>
    </source>
</evidence>
<dbReference type="Gene3D" id="1.10.645.10">
    <property type="entry name" value="Cytochrome-c3 Hydrogenase, chain B"/>
    <property type="match status" value="1"/>
</dbReference>
<evidence type="ECO:0000256" key="1">
    <source>
        <dbReference type="ARBA" id="ARBA00023002"/>
    </source>
</evidence>
<dbReference type="InterPro" id="IPR018194">
    <property type="entry name" value="Ni-dep_hyd_lsu_Ni_BS"/>
</dbReference>
<sequence length="355" mass="39045">AIENAFDVKITPQTALLRDLLIQGGNIESHALHLFCLAVPDYLGYTGVISLAADRPELVKMGLDLKKLGNTIQEMIGGRAVHPVNAVIGGFGRLPNKELLLDLRKQLKKGVQQASETIDLMATLKIPNFPESLTVYAALESVDGKYSFFGDRIILSTGDSIDISKYKEVCNEKVVLHSHAKHSQFKNKPFMVGALARIMLNGHKITGEAKKAMEKLGLNSPSQNALYNNLAQAIELVYAVERSLEIIEQLLKHGIKDERPARVKVKAGRGTAACEAPRGMLFHSYAFDKKGRLANADVITPTAQNLANMEKDLKVSVERLINESKESLSDKLEMVARAYDPCISCAVHLVEVNYK</sequence>
<reference evidence="2" key="1">
    <citation type="journal article" date="2014" name="Front. Microbiol.">
        <title>High frequency of phylogenetically diverse reductive dehalogenase-homologous genes in deep subseafloor sedimentary metagenomes.</title>
        <authorList>
            <person name="Kawai M."/>
            <person name="Futagami T."/>
            <person name="Toyoda A."/>
            <person name="Takaki Y."/>
            <person name="Nishi S."/>
            <person name="Hori S."/>
            <person name="Arai W."/>
            <person name="Tsubouchi T."/>
            <person name="Morono Y."/>
            <person name="Uchiyama I."/>
            <person name="Ito T."/>
            <person name="Fujiyama A."/>
            <person name="Inagaki F."/>
            <person name="Takami H."/>
        </authorList>
    </citation>
    <scope>NUCLEOTIDE SEQUENCE</scope>
    <source>
        <strain evidence="2">Expedition CK06-06</strain>
    </source>
</reference>
<dbReference type="GO" id="GO:0016151">
    <property type="term" value="F:nickel cation binding"/>
    <property type="evidence" value="ECO:0007669"/>
    <property type="project" value="InterPro"/>
</dbReference>
<dbReference type="GO" id="GO:0008901">
    <property type="term" value="F:ferredoxin hydrogenase activity"/>
    <property type="evidence" value="ECO:0007669"/>
    <property type="project" value="InterPro"/>
</dbReference>
<dbReference type="InterPro" id="IPR029014">
    <property type="entry name" value="NiFe-Hase_large"/>
</dbReference>
<proteinExistence type="predicted"/>
<dbReference type="InterPro" id="IPR001501">
    <property type="entry name" value="Ni-dep_hyd_lsu"/>
</dbReference>
<dbReference type="SUPFAM" id="SSF56762">
    <property type="entry name" value="HydB/Nqo4-like"/>
    <property type="match status" value="1"/>
</dbReference>
<gene>
    <name evidence="2" type="ORF">S01H4_09458</name>
</gene>
<protein>
    <recommendedName>
        <fullName evidence="3">Ni/Fe hydrogenase subunit alpha</fullName>
    </recommendedName>
</protein>
<comment type="caution">
    <text evidence="2">The sequence shown here is derived from an EMBL/GenBank/DDBJ whole genome shotgun (WGS) entry which is preliminary data.</text>
</comment>
<dbReference type="AlphaFoldDB" id="X0ZE45"/>
<accession>X0ZE45</accession>
<name>X0ZE45_9ZZZZ</name>
<feature type="non-terminal residue" evidence="2">
    <location>
        <position position="1"/>
    </location>
</feature>
<dbReference type="EMBL" id="BART01003421">
    <property type="protein sequence ID" value="GAG56452.1"/>
    <property type="molecule type" value="Genomic_DNA"/>
</dbReference>